<evidence type="ECO:0000256" key="2">
    <source>
        <dbReference type="ARBA" id="ARBA00011233"/>
    </source>
</evidence>
<dbReference type="InterPro" id="IPR033900">
    <property type="entry name" value="Gram_neg_porin_domain"/>
</dbReference>
<organism evidence="13">
    <name type="scientific">uncultured Thiotrichaceae bacterium</name>
    <dbReference type="NCBI Taxonomy" id="298394"/>
    <lineage>
        <taxon>Bacteria</taxon>
        <taxon>Pseudomonadati</taxon>
        <taxon>Pseudomonadota</taxon>
        <taxon>Gammaproteobacteria</taxon>
        <taxon>Thiotrichales</taxon>
        <taxon>Thiotrichaceae</taxon>
        <taxon>environmental samples</taxon>
    </lineage>
</organism>
<keyword evidence="10" id="KW-0998">Cell outer membrane</keyword>
<dbReference type="InterPro" id="IPR050298">
    <property type="entry name" value="Gram-neg_bact_OMP"/>
</dbReference>
<evidence type="ECO:0000256" key="1">
    <source>
        <dbReference type="ARBA" id="ARBA00004571"/>
    </source>
</evidence>
<dbReference type="AlphaFoldDB" id="A0A6S6TNW7"/>
<evidence type="ECO:0000313" key="13">
    <source>
        <dbReference type="EMBL" id="CAA6824501.1"/>
    </source>
</evidence>
<name>A0A6S6TNW7_9GAMM</name>
<feature type="chain" id="PRO_5027625524" description="Porin domain-containing protein" evidence="11">
    <location>
        <begin position="25"/>
        <end position="395"/>
    </location>
</feature>
<keyword evidence="3" id="KW-0813">Transport</keyword>
<evidence type="ECO:0000259" key="12">
    <source>
        <dbReference type="Pfam" id="PF13609"/>
    </source>
</evidence>
<evidence type="ECO:0000256" key="6">
    <source>
        <dbReference type="ARBA" id="ARBA00022729"/>
    </source>
</evidence>
<comment type="subunit">
    <text evidence="2">Homotrimer.</text>
</comment>
<dbReference type="PANTHER" id="PTHR34501">
    <property type="entry name" value="PROTEIN YDDL-RELATED"/>
    <property type="match status" value="1"/>
</dbReference>
<gene>
    <name evidence="13" type="ORF">HELGO_WM22499</name>
</gene>
<reference evidence="13" key="1">
    <citation type="submission" date="2020-01" db="EMBL/GenBank/DDBJ databases">
        <authorList>
            <person name="Meier V. D."/>
            <person name="Meier V D."/>
        </authorList>
    </citation>
    <scope>NUCLEOTIDE SEQUENCE</scope>
    <source>
        <strain evidence="13">HLG_WM_MAG_07</strain>
    </source>
</reference>
<evidence type="ECO:0000256" key="3">
    <source>
        <dbReference type="ARBA" id="ARBA00022448"/>
    </source>
</evidence>
<evidence type="ECO:0000256" key="11">
    <source>
        <dbReference type="SAM" id="SignalP"/>
    </source>
</evidence>
<keyword evidence="8" id="KW-0626">Porin</keyword>
<dbReference type="GO" id="GO:0006811">
    <property type="term" value="P:monoatomic ion transport"/>
    <property type="evidence" value="ECO:0007669"/>
    <property type="project" value="UniProtKB-KW"/>
</dbReference>
<dbReference type="Pfam" id="PF13609">
    <property type="entry name" value="Porin_4"/>
    <property type="match status" value="1"/>
</dbReference>
<sequence>MNKINMTKLSVSLVALIAASSTQAATWQAGDWELGLGGNINAFFMSTQCSAGDLGAGGGTMAGLACAGSVDENGNPTDSQSVQNGLLPASLNFSAKTEQEGWDIGANVNVYYGVNSNDGGGADALKFSSVDARQVYLTAGRKGGGEFKLGRDFGLFGFDPIINDMSLVGAGANFVASDPGHTTLGGLGYGYVYTDRLAQMNYTTADMNGFKGTFGIFQPMDGNGATSAGELGFHGKAAYSKGNFSTSATFLTQGVNTDAGTSEDIQGFDIFAKADFGKVGLAGSYFDAEGMTSLAIGGLVFPGFDAATGTPEETTGYMLQGTVKASPKLKLGLNYAHSEQDKVTRVENDKVTVGAYYGLTKSLTVMGEYSDNESKLIGTGTDQSSNVNLGAILFF</sequence>
<evidence type="ECO:0000256" key="8">
    <source>
        <dbReference type="ARBA" id="ARBA00023114"/>
    </source>
</evidence>
<dbReference type="SUPFAM" id="SSF56935">
    <property type="entry name" value="Porins"/>
    <property type="match status" value="1"/>
</dbReference>
<protein>
    <recommendedName>
        <fullName evidence="12">Porin domain-containing protein</fullName>
    </recommendedName>
</protein>
<feature type="signal peptide" evidence="11">
    <location>
        <begin position="1"/>
        <end position="24"/>
    </location>
</feature>
<dbReference type="EMBL" id="CACVAY010000119">
    <property type="protein sequence ID" value="CAA6824501.1"/>
    <property type="molecule type" value="Genomic_DNA"/>
</dbReference>
<feature type="domain" description="Porin" evidence="12">
    <location>
        <begin position="13"/>
        <end position="374"/>
    </location>
</feature>
<keyword evidence="7" id="KW-0406">Ion transport</keyword>
<dbReference type="InterPro" id="IPR023614">
    <property type="entry name" value="Porin_dom_sf"/>
</dbReference>
<dbReference type="GO" id="GO:0046930">
    <property type="term" value="C:pore complex"/>
    <property type="evidence" value="ECO:0007669"/>
    <property type="project" value="UniProtKB-KW"/>
</dbReference>
<keyword evidence="6 11" id="KW-0732">Signal</keyword>
<proteinExistence type="predicted"/>
<evidence type="ECO:0000256" key="5">
    <source>
        <dbReference type="ARBA" id="ARBA00022692"/>
    </source>
</evidence>
<keyword evidence="4" id="KW-1134">Transmembrane beta strand</keyword>
<dbReference type="GO" id="GO:0009279">
    <property type="term" value="C:cell outer membrane"/>
    <property type="evidence" value="ECO:0007669"/>
    <property type="project" value="UniProtKB-SubCell"/>
</dbReference>
<evidence type="ECO:0000256" key="4">
    <source>
        <dbReference type="ARBA" id="ARBA00022452"/>
    </source>
</evidence>
<evidence type="ECO:0000256" key="7">
    <source>
        <dbReference type="ARBA" id="ARBA00023065"/>
    </source>
</evidence>
<evidence type="ECO:0000256" key="10">
    <source>
        <dbReference type="ARBA" id="ARBA00023237"/>
    </source>
</evidence>
<dbReference type="PANTHER" id="PTHR34501:SF9">
    <property type="entry name" value="MAJOR OUTER MEMBRANE PROTEIN P.IA"/>
    <property type="match status" value="1"/>
</dbReference>
<accession>A0A6S6TNW7</accession>
<comment type="subcellular location">
    <subcellularLocation>
        <location evidence="1">Cell outer membrane</location>
        <topology evidence="1">Multi-pass membrane protein</topology>
    </subcellularLocation>
</comment>
<evidence type="ECO:0000256" key="9">
    <source>
        <dbReference type="ARBA" id="ARBA00023136"/>
    </source>
</evidence>
<keyword evidence="9" id="KW-0472">Membrane</keyword>
<dbReference type="Gene3D" id="2.40.160.10">
    <property type="entry name" value="Porin"/>
    <property type="match status" value="1"/>
</dbReference>
<dbReference type="GO" id="GO:0015288">
    <property type="term" value="F:porin activity"/>
    <property type="evidence" value="ECO:0007669"/>
    <property type="project" value="UniProtKB-KW"/>
</dbReference>
<keyword evidence="5" id="KW-0812">Transmembrane</keyword>